<dbReference type="PANTHER" id="PTHR30007:SF1">
    <property type="entry name" value="BLR1914 PROTEIN"/>
    <property type="match status" value="1"/>
</dbReference>
<evidence type="ECO:0000313" key="12">
    <source>
        <dbReference type="EMBL" id="QDV20338.1"/>
    </source>
</evidence>
<evidence type="ECO:0000313" key="7">
    <source>
        <dbReference type="EMBL" id="QDT28529.1"/>
    </source>
</evidence>
<organism evidence="3 15">
    <name type="scientific">Gimesia panareensis</name>
    <dbReference type="NCBI Taxonomy" id="2527978"/>
    <lineage>
        <taxon>Bacteria</taxon>
        <taxon>Pseudomonadati</taxon>
        <taxon>Planctomycetota</taxon>
        <taxon>Planctomycetia</taxon>
        <taxon>Planctomycetales</taxon>
        <taxon>Planctomycetaceae</taxon>
        <taxon>Gimesia</taxon>
    </lineage>
</organism>
<dbReference type="EMBL" id="CP037421">
    <property type="protein sequence ID" value="QDT28416.1"/>
    <property type="molecule type" value="Genomic_DNA"/>
</dbReference>
<dbReference type="EMBL" id="CP037421">
    <property type="protein sequence ID" value="QDT25333.1"/>
    <property type="molecule type" value="Genomic_DNA"/>
</dbReference>
<dbReference type="GO" id="GO:0004803">
    <property type="term" value="F:transposase activity"/>
    <property type="evidence" value="ECO:0007669"/>
    <property type="project" value="InterPro"/>
</dbReference>
<dbReference type="EMBL" id="CP036317">
    <property type="protein sequence ID" value="QDV19071.1"/>
    <property type="molecule type" value="Genomic_DNA"/>
</dbReference>
<dbReference type="PANTHER" id="PTHR30007">
    <property type="entry name" value="PHP DOMAIN PROTEIN"/>
    <property type="match status" value="1"/>
</dbReference>
<dbReference type="EMBL" id="CP036317">
    <property type="protein sequence ID" value="QDV21337.1"/>
    <property type="molecule type" value="Genomic_DNA"/>
</dbReference>
<dbReference type="Proteomes" id="UP000320839">
    <property type="component" value="Chromosome"/>
</dbReference>
<dbReference type="EMBL" id="CP037421">
    <property type="protein sequence ID" value="QDT29386.1"/>
    <property type="molecule type" value="Genomic_DNA"/>
</dbReference>
<accession>A0A517Q127</accession>
<evidence type="ECO:0000313" key="5">
    <source>
        <dbReference type="EMBL" id="QDT28211.1"/>
    </source>
</evidence>
<dbReference type="EMBL" id="CP037421">
    <property type="protein sequence ID" value="QDT25994.1"/>
    <property type="molecule type" value="Genomic_DNA"/>
</dbReference>
<dbReference type="AlphaFoldDB" id="A0A517Q127"/>
<evidence type="ECO:0000313" key="15">
    <source>
        <dbReference type="Proteomes" id="UP000315647"/>
    </source>
</evidence>
<evidence type="ECO:0000259" key="1">
    <source>
        <dbReference type="Pfam" id="PF01609"/>
    </source>
</evidence>
<evidence type="ECO:0000313" key="6">
    <source>
        <dbReference type="EMBL" id="QDT28416.1"/>
    </source>
</evidence>
<dbReference type="GO" id="GO:0003677">
    <property type="term" value="F:DNA binding"/>
    <property type="evidence" value="ECO:0007669"/>
    <property type="project" value="InterPro"/>
</dbReference>
<evidence type="ECO:0000313" key="14">
    <source>
        <dbReference type="EMBL" id="QDV21337.1"/>
    </source>
</evidence>
<dbReference type="InterPro" id="IPR002559">
    <property type="entry name" value="Transposase_11"/>
</dbReference>
<dbReference type="Pfam" id="PF01609">
    <property type="entry name" value="DDE_Tnp_1"/>
    <property type="match status" value="1"/>
</dbReference>
<dbReference type="EMBL" id="CP036317">
    <property type="protein sequence ID" value="QDV21293.1"/>
    <property type="molecule type" value="Genomic_DNA"/>
</dbReference>
<evidence type="ECO:0000313" key="4">
    <source>
        <dbReference type="EMBL" id="QDT25994.1"/>
    </source>
</evidence>
<sequence length="208" mass="23925">MERFTNIFTISQHLLAAFQGMDRRRCLPGSVAAIARTLRPPEAGCLVGSIRGWHILPRKKRGADVGKTKRGKGTKLMLLVDGNGLPLALDRASASPAEVKLIESLLDQRVLPRDPDRLIYDRAADSDPLRTELAERQIELICPHRKNRVKPATQDGRALRRYRRRWKVERTISWLFNFRRLVIRYERYSHLFLGFAQLACVFTLLNKL</sequence>
<evidence type="ECO:0000313" key="2">
    <source>
        <dbReference type="EMBL" id="QDT24900.1"/>
    </source>
</evidence>
<evidence type="ECO:0000313" key="16">
    <source>
        <dbReference type="Proteomes" id="UP000320839"/>
    </source>
</evidence>
<evidence type="ECO:0000313" key="10">
    <source>
        <dbReference type="EMBL" id="QDV17702.1"/>
    </source>
</evidence>
<proteinExistence type="predicted"/>
<dbReference type="EMBL" id="CP037421">
    <property type="protein sequence ID" value="QDT24900.1"/>
    <property type="molecule type" value="Genomic_DNA"/>
</dbReference>
<evidence type="ECO:0000313" key="8">
    <source>
        <dbReference type="EMBL" id="QDT29386.1"/>
    </source>
</evidence>
<dbReference type="Proteomes" id="UP000315647">
    <property type="component" value="Chromosome"/>
</dbReference>
<dbReference type="EMBL" id="CP037421">
    <property type="protein sequence ID" value="QDT29451.1"/>
    <property type="molecule type" value="Genomic_DNA"/>
</dbReference>
<evidence type="ECO:0000313" key="3">
    <source>
        <dbReference type="EMBL" id="QDT25333.1"/>
    </source>
</evidence>
<dbReference type="EMBL" id="CP036317">
    <property type="protein sequence ID" value="QDV20338.1"/>
    <property type="molecule type" value="Genomic_DNA"/>
</dbReference>
<dbReference type="EMBL" id="CP037421">
    <property type="protein sequence ID" value="QDT28529.1"/>
    <property type="molecule type" value="Genomic_DNA"/>
</dbReference>
<gene>
    <name evidence="2" type="ORF">Enr10x_01920</name>
    <name evidence="3" type="ORF">Enr10x_06280</name>
    <name evidence="4" type="ORF">Enr10x_12920</name>
    <name evidence="5" type="ORF">Enr10x_35510</name>
    <name evidence="6" type="ORF">Enr10x_37580</name>
    <name evidence="7" type="ORF">Enr10x_38730</name>
    <name evidence="8" type="ORF">Enr10x_47390</name>
    <name evidence="9" type="ORF">Enr10x_48050</name>
    <name evidence="10" type="ORF">Pan153_23560</name>
    <name evidence="11" type="ORF">Pan153_37340</name>
    <name evidence="12" type="ORF">Pan153_50130</name>
    <name evidence="13" type="ORF">Pan153_59810</name>
    <name evidence="14" type="ORF">Pan153_60250</name>
</gene>
<dbReference type="GO" id="GO:0006313">
    <property type="term" value="P:DNA transposition"/>
    <property type="evidence" value="ECO:0007669"/>
    <property type="project" value="InterPro"/>
</dbReference>
<evidence type="ECO:0000313" key="9">
    <source>
        <dbReference type="EMBL" id="QDT29451.1"/>
    </source>
</evidence>
<reference evidence="3 15" key="1">
    <citation type="submission" date="2019-03" db="EMBL/GenBank/DDBJ databases">
        <title>Deep-cultivation of Planctomycetes and their phenomic and genomic characterization uncovers novel biology.</title>
        <authorList>
            <person name="Wiegand S."/>
            <person name="Jogler M."/>
            <person name="Boedeker C."/>
            <person name="Pinto D."/>
            <person name="Vollmers J."/>
            <person name="Rivas-Marin E."/>
            <person name="Kohn T."/>
            <person name="Peeters S.H."/>
            <person name="Heuer A."/>
            <person name="Rast P."/>
            <person name="Oberbeckmann S."/>
            <person name="Bunk B."/>
            <person name="Jeske O."/>
            <person name="Meyerdierks A."/>
            <person name="Storesund J.E."/>
            <person name="Kallscheuer N."/>
            <person name="Luecker S."/>
            <person name="Lage O.M."/>
            <person name="Pohl T."/>
            <person name="Merkel B.J."/>
            <person name="Hornburger P."/>
            <person name="Mueller R.-W."/>
            <person name="Bruemmer F."/>
            <person name="Labrenz M."/>
            <person name="Spormann A.M."/>
            <person name="Op den Camp H."/>
            <person name="Overmann J."/>
            <person name="Amann R."/>
            <person name="Jetten M.S.M."/>
            <person name="Mascher T."/>
            <person name="Medema M.H."/>
            <person name="Devos D.P."/>
            <person name="Kaster A.-K."/>
            <person name="Ovreas L."/>
            <person name="Rohde M."/>
            <person name="Galperin M.Y."/>
            <person name="Jogler C."/>
        </authorList>
    </citation>
    <scope>NUCLEOTIDE SEQUENCE [LARGE SCALE GENOMIC DNA]</scope>
    <source>
        <strain evidence="3 15">Enr10</strain>
        <strain evidence="10 16">Pan153</strain>
    </source>
</reference>
<evidence type="ECO:0000313" key="11">
    <source>
        <dbReference type="EMBL" id="QDV19071.1"/>
    </source>
</evidence>
<dbReference type="EMBL" id="CP036317">
    <property type="protein sequence ID" value="QDV17702.1"/>
    <property type="molecule type" value="Genomic_DNA"/>
</dbReference>
<protein>
    <submittedName>
        <fullName evidence="3">Transposase DDE domain protein</fullName>
    </submittedName>
</protein>
<feature type="domain" description="Transposase IS4-like" evidence="1">
    <location>
        <begin position="59"/>
        <end position="202"/>
    </location>
</feature>
<accession>A0A518FMX3</accession>
<keyword evidence="15" id="KW-1185">Reference proteome</keyword>
<dbReference type="EMBL" id="CP037421">
    <property type="protein sequence ID" value="QDT28211.1"/>
    <property type="molecule type" value="Genomic_DNA"/>
</dbReference>
<evidence type="ECO:0000313" key="13">
    <source>
        <dbReference type="EMBL" id="QDV21293.1"/>
    </source>
</evidence>
<name>A0A517Q127_9PLAN</name>
<dbReference type="NCBIfam" id="NF033580">
    <property type="entry name" value="transpos_IS5_3"/>
    <property type="match status" value="1"/>
</dbReference>